<evidence type="ECO:0000313" key="3">
    <source>
        <dbReference type="Proteomes" id="UP001604336"/>
    </source>
</evidence>
<evidence type="ECO:0000259" key="1">
    <source>
        <dbReference type="Pfam" id="PF23156"/>
    </source>
</evidence>
<organism evidence="2 3">
    <name type="scientific">Abeliophyllum distichum</name>
    <dbReference type="NCBI Taxonomy" id="126358"/>
    <lineage>
        <taxon>Eukaryota</taxon>
        <taxon>Viridiplantae</taxon>
        <taxon>Streptophyta</taxon>
        <taxon>Embryophyta</taxon>
        <taxon>Tracheophyta</taxon>
        <taxon>Spermatophyta</taxon>
        <taxon>Magnoliopsida</taxon>
        <taxon>eudicotyledons</taxon>
        <taxon>Gunneridae</taxon>
        <taxon>Pentapetalae</taxon>
        <taxon>asterids</taxon>
        <taxon>lamiids</taxon>
        <taxon>Lamiales</taxon>
        <taxon>Oleaceae</taxon>
        <taxon>Forsythieae</taxon>
        <taxon>Abeliophyllum</taxon>
    </lineage>
</organism>
<accession>A0ABD1VXM8</accession>
<dbReference type="PANTHER" id="PTHR33270:SF24">
    <property type="entry name" value="EXPRESSED PROTEIN"/>
    <property type="match status" value="1"/>
</dbReference>
<proteinExistence type="predicted"/>
<dbReference type="Proteomes" id="UP001604336">
    <property type="component" value="Unassembled WGS sequence"/>
</dbReference>
<reference evidence="3" key="1">
    <citation type="submission" date="2024-07" db="EMBL/GenBank/DDBJ databases">
        <title>Two chromosome-level genome assemblies of Korean endemic species Abeliophyllum distichum and Forsythia ovata (Oleaceae).</title>
        <authorList>
            <person name="Jang H."/>
        </authorList>
    </citation>
    <scope>NUCLEOTIDE SEQUENCE [LARGE SCALE GENOMIC DNA]</scope>
</reference>
<dbReference type="Pfam" id="PF23156">
    <property type="entry name" value="DUF7054"/>
    <property type="match status" value="1"/>
</dbReference>
<sequence>MLQPEKNEDGEGVVAEMLPRSRTVLELLVKKPDVMSSTELGVAHGRPKLTNLLLHVTIQRSLRAINVLMSLDAMMDDLITAALWQYAKEGQRPIIASGRFI</sequence>
<dbReference type="InterPro" id="IPR040358">
    <property type="entry name" value="At4g22758-like"/>
</dbReference>
<gene>
    <name evidence="2" type="ORF">Adt_02396</name>
</gene>
<evidence type="ECO:0000313" key="2">
    <source>
        <dbReference type="EMBL" id="KAL2541418.1"/>
    </source>
</evidence>
<protein>
    <recommendedName>
        <fullName evidence="1">DUF7054 domain-containing protein</fullName>
    </recommendedName>
</protein>
<feature type="domain" description="DUF7054" evidence="1">
    <location>
        <begin position="49"/>
        <end position="97"/>
    </location>
</feature>
<dbReference type="EMBL" id="JBFOLK010000001">
    <property type="protein sequence ID" value="KAL2541418.1"/>
    <property type="molecule type" value="Genomic_DNA"/>
</dbReference>
<dbReference type="AlphaFoldDB" id="A0ABD1VXM8"/>
<keyword evidence="3" id="KW-1185">Reference proteome</keyword>
<comment type="caution">
    <text evidence="2">The sequence shown here is derived from an EMBL/GenBank/DDBJ whole genome shotgun (WGS) entry which is preliminary data.</text>
</comment>
<name>A0ABD1VXM8_9LAMI</name>
<dbReference type="InterPro" id="IPR055482">
    <property type="entry name" value="DUF7054"/>
</dbReference>
<dbReference type="PANTHER" id="PTHR33270">
    <property type="entry name" value="BNAC05G50380D PROTEIN"/>
    <property type="match status" value="1"/>
</dbReference>